<dbReference type="InterPro" id="IPR003673">
    <property type="entry name" value="CoA-Trfase_fam_III"/>
</dbReference>
<dbReference type="PANTHER" id="PTHR48207">
    <property type="entry name" value="SUCCINATE--HYDROXYMETHYLGLUTARATE COA-TRANSFERASE"/>
    <property type="match status" value="1"/>
</dbReference>
<proteinExistence type="predicted"/>
<name>A0A4R5BQQ4_9ACTN</name>
<dbReference type="OrthoDB" id="4251672at2"/>
<comment type="caution">
    <text evidence="3">The sequence shown here is derived from an EMBL/GenBank/DDBJ whole genome shotgun (WGS) entry which is preliminary data.</text>
</comment>
<keyword evidence="4" id="KW-1185">Reference proteome</keyword>
<reference evidence="3 4" key="1">
    <citation type="submission" date="2019-03" db="EMBL/GenBank/DDBJ databases">
        <title>Draft genome sequences of novel Actinobacteria.</title>
        <authorList>
            <person name="Sahin N."/>
            <person name="Ay H."/>
            <person name="Saygin H."/>
        </authorList>
    </citation>
    <scope>NUCLEOTIDE SEQUENCE [LARGE SCALE GENOMIC DNA]</scope>
    <source>
        <strain evidence="3 4">DSM 45941</strain>
    </source>
</reference>
<protein>
    <submittedName>
        <fullName evidence="3">CoA transferase</fullName>
    </submittedName>
</protein>
<keyword evidence="1 3" id="KW-0808">Transferase</keyword>
<dbReference type="InterPro" id="IPR050483">
    <property type="entry name" value="CoA-transferase_III_domain"/>
</dbReference>
<dbReference type="SUPFAM" id="SSF89796">
    <property type="entry name" value="CoA-transferase family III (CaiB/BaiF)"/>
    <property type="match status" value="1"/>
</dbReference>
<dbReference type="GO" id="GO:0008410">
    <property type="term" value="F:CoA-transferase activity"/>
    <property type="evidence" value="ECO:0007669"/>
    <property type="project" value="TreeGrafter"/>
</dbReference>
<dbReference type="InterPro" id="IPR023606">
    <property type="entry name" value="CoA-Trfase_III_dom_1_sf"/>
</dbReference>
<accession>A0A4R5BQQ4</accession>
<organism evidence="3 4">
    <name type="scientific">Actinomadura darangshiensis</name>
    <dbReference type="NCBI Taxonomy" id="705336"/>
    <lineage>
        <taxon>Bacteria</taxon>
        <taxon>Bacillati</taxon>
        <taxon>Actinomycetota</taxon>
        <taxon>Actinomycetes</taxon>
        <taxon>Streptosporangiales</taxon>
        <taxon>Thermomonosporaceae</taxon>
        <taxon>Actinomadura</taxon>
    </lineage>
</organism>
<evidence type="ECO:0000256" key="2">
    <source>
        <dbReference type="SAM" id="MobiDB-lite"/>
    </source>
</evidence>
<evidence type="ECO:0000256" key="1">
    <source>
        <dbReference type="ARBA" id="ARBA00022679"/>
    </source>
</evidence>
<sequence length="423" mass="44799">MTAAERRRSEDRRSAPLRGSGGRPPEGAAVLPLEGVTVVALEQAVAAPFATRQLADQGARVIKVERVDGGDFARAYDTAVRGGLGTHFAWLNRSKESVALDLKQDAGRAILADLVAGADVFLQNLAPGAAARLGFGADELRARDPRLIVVDMSGYGTRGPYRDKRAYDMLVQAEAGLISVTGTPDTPAKAGSPLADIAAGMYAFSGTLAALVRRGTTGEGASIEITMFDAVAEWMGQAMYTTLYTGTPPPRTRLSHPVIAPYDAYPTSDGVDVVIGVQNDRGWATLAAEVLERPDLVTDPEYATNRARVRNREKVDAIVAGVTSRMGRDELLRRLDEAGVPNASLNDGHGLIGHPQLAERDRWREVGSPVGGIRALLPPITFAGTEPRMDPIPALGEHTDGVLRELGRDDAAIAALRAAGTVA</sequence>
<feature type="compositionally biased region" description="Basic and acidic residues" evidence="2">
    <location>
        <begin position="1"/>
        <end position="14"/>
    </location>
</feature>
<evidence type="ECO:0000313" key="3">
    <source>
        <dbReference type="EMBL" id="TDD88295.1"/>
    </source>
</evidence>
<evidence type="ECO:0000313" key="4">
    <source>
        <dbReference type="Proteomes" id="UP000295578"/>
    </source>
</evidence>
<dbReference type="Proteomes" id="UP000295578">
    <property type="component" value="Unassembled WGS sequence"/>
</dbReference>
<dbReference type="Gene3D" id="3.40.50.10540">
    <property type="entry name" value="Crotonobetainyl-coa:carnitine coa-transferase, domain 1"/>
    <property type="match status" value="1"/>
</dbReference>
<dbReference type="PANTHER" id="PTHR48207:SF3">
    <property type="entry name" value="SUCCINATE--HYDROXYMETHYLGLUTARATE COA-TRANSFERASE"/>
    <property type="match status" value="1"/>
</dbReference>
<gene>
    <name evidence="3" type="ORF">E1293_06440</name>
</gene>
<dbReference type="AlphaFoldDB" id="A0A4R5BQQ4"/>
<dbReference type="Pfam" id="PF02515">
    <property type="entry name" value="CoA_transf_3"/>
    <property type="match status" value="1"/>
</dbReference>
<feature type="region of interest" description="Disordered" evidence="2">
    <location>
        <begin position="1"/>
        <end position="26"/>
    </location>
</feature>
<dbReference type="Gene3D" id="3.30.1540.10">
    <property type="entry name" value="formyl-coa transferase, domain 3"/>
    <property type="match status" value="1"/>
</dbReference>
<dbReference type="InterPro" id="IPR044855">
    <property type="entry name" value="CoA-Trfase_III_dom3_sf"/>
</dbReference>
<dbReference type="EMBL" id="SMKY01000018">
    <property type="protein sequence ID" value="TDD88295.1"/>
    <property type="molecule type" value="Genomic_DNA"/>
</dbReference>